<evidence type="ECO:0000313" key="2">
    <source>
        <dbReference type="Proteomes" id="UP000778578"/>
    </source>
</evidence>
<dbReference type="SUPFAM" id="SSF48452">
    <property type="entry name" value="TPR-like"/>
    <property type="match status" value="1"/>
</dbReference>
<dbReference type="Proteomes" id="UP000778578">
    <property type="component" value="Unassembled WGS sequence"/>
</dbReference>
<reference evidence="1 2" key="1">
    <citation type="submission" date="2021-08" db="EMBL/GenBank/DDBJ databases">
        <title>WGS of actinomycetes from Thailand.</title>
        <authorList>
            <person name="Thawai C."/>
        </authorList>
    </citation>
    <scope>NUCLEOTIDE SEQUENCE [LARGE SCALE GENOMIC DNA]</scope>
    <source>
        <strain evidence="1 2">PLK6-54</strain>
    </source>
</reference>
<evidence type="ECO:0000313" key="1">
    <source>
        <dbReference type="EMBL" id="MBY8881573.1"/>
    </source>
</evidence>
<sequence>MATVTAAGTVLTAIWPEHDHTAPDLAAVLRANTDALAADAGDLLWQPDGHPVLFRAGNSLLDAGLHTAALTHWHHLATDAERLLGSERPDTLTARANLAVSYEQAARTTEAITLQERVLADRERLLGHEHPDTLNARANLAVSYRQAARTPEAITLQEQVLADSERLLGPEHPDTLTAAERLRAWRDTGKL</sequence>
<dbReference type="PANTHER" id="PTHR46082">
    <property type="entry name" value="ATP/GTP-BINDING PROTEIN-RELATED"/>
    <property type="match status" value="1"/>
</dbReference>
<dbReference type="Gene3D" id="1.25.40.10">
    <property type="entry name" value="Tetratricopeptide repeat domain"/>
    <property type="match status" value="1"/>
</dbReference>
<keyword evidence="2" id="KW-1185">Reference proteome</keyword>
<protein>
    <submittedName>
        <fullName evidence="1">Tetratricopeptide repeat protein</fullName>
    </submittedName>
</protein>
<dbReference type="RefSeq" id="WP_222967549.1">
    <property type="nucleotide sequence ID" value="NZ_JAINZZ010000051.1"/>
</dbReference>
<proteinExistence type="predicted"/>
<name>A0ABS7QEG6_9ACTN</name>
<dbReference type="InterPro" id="IPR053137">
    <property type="entry name" value="NLR-like"/>
</dbReference>
<organism evidence="1 2">
    <name type="scientific">Actinacidiphila acidipaludis</name>
    <dbReference type="NCBI Taxonomy" id="2873382"/>
    <lineage>
        <taxon>Bacteria</taxon>
        <taxon>Bacillati</taxon>
        <taxon>Actinomycetota</taxon>
        <taxon>Actinomycetes</taxon>
        <taxon>Kitasatosporales</taxon>
        <taxon>Streptomycetaceae</taxon>
        <taxon>Actinacidiphila</taxon>
    </lineage>
</organism>
<accession>A0ABS7QEG6</accession>
<dbReference type="Pfam" id="PF13424">
    <property type="entry name" value="TPR_12"/>
    <property type="match status" value="1"/>
</dbReference>
<gene>
    <name evidence="1" type="ORF">K7862_28615</name>
</gene>
<comment type="caution">
    <text evidence="1">The sequence shown here is derived from an EMBL/GenBank/DDBJ whole genome shotgun (WGS) entry which is preliminary data.</text>
</comment>
<dbReference type="EMBL" id="JAINZZ010000051">
    <property type="protein sequence ID" value="MBY8881573.1"/>
    <property type="molecule type" value="Genomic_DNA"/>
</dbReference>
<dbReference type="PANTHER" id="PTHR46082:SF11">
    <property type="entry name" value="AAA+ ATPASE DOMAIN-CONTAINING PROTEIN-RELATED"/>
    <property type="match status" value="1"/>
</dbReference>
<dbReference type="InterPro" id="IPR011990">
    <property type="entry name" value="TPR-like_helical_dom_sf"/>
</dbReference>